<sequence>AMENLWADFEEQHGPIEGRRLALTNVRCDADSHNLLLYSDMTLAIRADVIEFTE</sequence>
<accession>A0A382EF35</accession>
<reference evidence="1" key="1">
    <citation type="submission" date="2018-05" db="EMBL/GenBank/DDBJ databases">
        <authorList>
            <person name="Lanie J.A."/>
            <person name="Ng W.-L."/>
            <person name="Kazmierczak K.M."/>
            <person name="Andrzejewski T.M."/>
            <person name="Davidsen T.M."/>
            <person name="Wayne K.J."/>
            <person name="Tettelin H."/>
            <person name="Glass J.I."/>
            <person name="Rusch D."/>
            <person name="Podicherti R."/>
            <person name="Tsui H.-C.T."/>
            <person name="Winkler M.E."/>
        </authorList>
    </citation>
    <scope>NUCLEOTIDE SEQUENCE</scope>
</reference>
<proteinExistence type="predicted"/>
<gene>
    <name evidence="1" type="ORF">METZ01_LOCUS202124</name>
</gene>
<dbReference type="AlphaFoldDB" id="A0A382EF35"/>
<evidence type="ECO:0000313" key="1">
    <source>
        <dbReference type="EMBL" id="SVB49270.1"/>
    </source>
</evidence>
<name>A0A382EF35_9ZZZZ</name>
<dbReference type="EMBL" id="UINC01044179">
    <property type="protein sequence ID" value="SVB49270.1"/>
    <property type="molecule type" value="Genomic_DNA"/>
</dbReference>
<feature type="non-terminal residue" evidence="1">
    <location>
        <position position="1"/>
    </location>
</feature>
<organism evidence="1">
    <name type="scientific">marine metagenome</name>
    <dbReference type="NCBI Taxonomy" id="408172"/>
    <lineage>
        <taxon>unclassified sequences</taxon>
        <taxon>metagenomes</taxon>
        <taxon>ecological metagenomes</taxon>
    </lineage>
</organism>
<protein>
    <submittedName>
        <fullName evidence="1">Uncharacterized protein</fullName>
    </submittedName>
</protein>